<keyword evidence="2" id="KW-1185">Reference proteome</keyword>
<sequence>MHLILFGTKSLAGQNDGLSLSLDQIFCFQNFRHIFAPKGNFVNVSEDTHSYQLESSGSDKMASVLLRGDQDYMEEINELYTYIDKVKNMVIPGCSEELLKAALNSMSSLLSTISFMSSVPRLKASL</sequence>
<evidence type="ECO:0000313" key="2">
    <source>
        <dbReference type="Proteomes" id="UP001159364"/>
    </source>
</evidence>
<dbReference type="AlphaFoldDB" id="A0AAV8SZP5"/>
<protein>
    <submittedName>
        <fullName evidence="1">Uncharacterized protein</fullName>
    </submittedName>
</protein>
<accession>A0AAV8SZP5</accession>
<dbReference type="EMBL" id="JAIWQS010000007">
    <property type="protein sequence ID" value="KAJ8759940.1"/>
    <property type="molecule type" value="Genomic_DNA"/>
</dbReference>
<proteinExistence type="predicted"/>
<name>A0AAV8SZP5_9ROSI</name>
<dbReference type="Proteomes" id="UP001159364">
    <property type="component" value="Linkage Group LG07"/>
</dbReference>
<gene>
    <name evidence="1" type="ORF">K2173_010796</name>
</gene>
<evidence type="ECO:0000313" key="1">
    <source>
        <dbReference type="EMBL" id="KAJ8759940.1"/>
    </source>
</evidence>
<organism evidence="1 2">
    <name type="scientific">Erythroxylum novogranatense</name>
    <dbReference type="NCBI Taxonomy" id="1862640"/>
    <lineage>
        <taxon>Eukaryota</taxon>
        <taxon>Viridiplantae</taxon>
        <taxon>Streptophyta</taxon>
        <taxon>Embryophyta</taxon>
        <taxon>Tracheophyta</taxon>
        <taxon>Spermatophyta</taxon>
        <taxon>Magnoliopsida</taxon>
        <taxon>eudicotyledons</taxon>
        <taxon>Gunneridae</taxon>
        <taxon>Pentapetalae</taxon>
        <taxon>rosids</taxon>
        <taxon>fabids</taxon>
        <taxon>Malpighiales</taxon>
        <taxon>Erythroxylaceae</taxon>
        <taxon>Erythroxylum</taxon>
    </lineage>
</organism>
<reference evidence="1 2" key="1">
    <citation type="submission" date="2021-09" db="EMBL/GenBank/DDBJ databases">
        <title>Genomic insights and catalytic innovation underlie evolution of tropane alkaloids biosynthesis.</title>
        <authorList>
            <person name="Wang Y.-J."/>
            <person name="Tian T."/>
            <person name="Huang J.-P."/>
            <person name="Huang S.-X."/>
        </authorList>
    </citation>
    <scope>NUCLEOTIDE SEQUENCE [LARGE SCALE GENOMIC DNA]</scope>
    <source>
        <strain evidence="1">KIB-2018</strain>
        <tissue evidence="1">Leaf</tissue>
    </source>
</reference>
<comment type="caution">
    <text evidence="1">The sequence shown here is derived from an EMBL/GenBank/DDBJ whole genome shotgun (WGS) entry which is preliminary data.</text>
</comment>